<proteinExistence type="predicted"/>
<dbReference type="KEGG" id="acan:ACA1_116750"/>
<dbReference type="GeneID" id="14921049"/>
<name>L8H632_ACACF</name>
<evidence type="ECO:0000313" key="3">
    <source>
        <dbReference type="Proteomes" id="UP000011083"/>
    </source>
</evidence>
<dbReference type="GO" id="GO:0007010">
    <property type="term" value="P:cytoskeleton organization"/>
    <property type="evidence" value="ECO:0007669"/>
    <property type="project" value="InterPro"/>
</dbReference>
<dbReference type="InterPro" id="IPR016098">
    <property type="entry name" value="CAP/MinC_C"/>
</dbReference>
<protein>
    <recommendedName>
        <fullName evidence="1">Adenylate cyclase-associated CAP C-terminal domain-containing protein</fullName>
    </recommendedName>
</protein>
<feature type="domain" description="Adenylate cyclase-associated CAP C-terminal" evidence="1">
    <location>
        <begin position="78"/>
        <end position="157"/>
    </location>
</feature>
<dbReference type="EMBL" id="KB007926">
    <property type="protein sequence ID" value="ELR20203.1"/>
    <property type="molecule type" value="Genomic_DNA"/>
</dbReference>
<dbReference type="Pfam" id="PF08603">
    <property type="entry name" value="CAP_C"/>
    <property type="match status" value="1"/>
</dbReference>
<dbReference type="AlphaFoldDB" id="L8H632"/>
<dbReference type="Proteomes" id="UP000011083">
    <property type="component" value="Unassembled WGS sequence"/>
</dbReference>
<gene>
    <name evidence="2" type="ORF">ACA1_116750</name>
</gene>
<evidence type="ECO:0000313" key="2">
    <source>
        <dbReference type="EMBL" id="ELR20203.1"/>
    </source>
</evidence>
<dbReference type="SUPFAM" id="SSF69340">
    <property type="entry name" value="C-terminal domain of adenylylcyclase associated protein"/>
    <property type="match status" value="1"/>
</dbReference>
<sequence length="235" mass="25903">MHAFLARRPVTRIENEEGTALVVDAGAAATCITNCRDCRITLTGRATKLVIGWPAHLTPSFATCFTDDTTFAPNPAEGCRDCTLTLSKPVTTGTAEVINCQSVTVHLNHHIPTIQADGCTGCELVLRDRRGFHALYTAKTTQMVVTLPNGEADGQVQRYELDYSDGELELDQFITRFVEDNAPPLTERVIREGAGYPTTVREKEINDARERQLEEALVNFLDSELFPNPAPTPNR</sequence>
<dbReference type="GO" id="GO:0003779">
    <property type="term" value="F:actin binding"/>
    <property type="evidence" value="ECO:0007669"/>
    <property type="project" value="InterPro"/>
</dbReference>
<dbReference type="RefSeq" id="XP_004342313.1">
    <property type="nucleotide sequence ID" value="XM_004342264.1"/>
</dbReference>
<dbReference type="Gene3D" id="2.160.20.70">
    <property type="match status" value="1"/>
</dbReference>
<reference evidence="2 3" key="1">
    <citation type="journal article" date="2013" name="Genome Biol.">
        <title>Genome of Acanthamoeba castellanii highlights extensive lateral gene transfer and early evolution of tyrosine kinase signaling.</title>
        <authorList>
            <person name="Clarke M."/>
            <person name="Lohan A.J."/>
            <person name="Liu B."/>
            <person name="Lagkouvardos I."/>
            <person name="Roy S."/>
            <person name="Zafar N."/>
            <person name="Bertelli C."/>
            <person name="Schilde C."/>
            <person name="Kianianmomeni A."/>
            <person name="Burglin T.R."/>
            <person name="Frech C."/>
            <person name="Turcotte B."/>
            <person name="Kopec K.O."/>
            <person name="Synnott J.M."/>
            <person name="Choo C."/>
            <person name="Paponov I."/>
            <person name="Finkler A."/>
            <person name="Soon Heng Tan C."/>
            <person name="Hutchins A.P."/>
            <person name="Weinmeier T."/>
            <person name="Rattei T."/>
            <person name="Chu J.S."/>
            <person name="Gimenez G."/>
            <person name="Irimia M."/>
            <person name="Rigden D.J."/>
            <person name="Fitzpatrick D.A."/>
            <person name="Lorenzo-Morales J."/>
            <person name="Bateman A."/>
            <person name="Chiu C.H."/>
            <person name="Tang P."/>
            <person name="Hegemann P."/>
            <person name="Fromm H."/>
            <person name="Raoult D."/>
            <person name="Greub G."/>
            <person name="Miranda-Saavedra D."/>
            <person name="Chen N."/>
            <person name="Nash P."/>
            <person name="Ginger M.L."/>
            <person name="Horn M."/>
            <person name="Schaap P."/>
            <person name="Caler L."/>
            <person name="Loftus B."/>
        </authorList>
    </citation>
    <scope>NUCLEOTIDE SEQUENCE [LARGE SCALE GENOMIC DNA]</scope>
    <source>
        <strain evidence="2 3">Neff</strain>
    </source>
</reference>
<dbReference type="InterPro" id="IPR013912">
    <property type="entry name" value="Adenylate_cyclase-assoc_CAP_C"/>
</dbReference>
<keyword evidence="3" id="KW-1185">Reference proteome</keyword>
<accession>L8H632</accession>
<dbReference type="InterPro" id="IPR036223">
    <property type="entry name" value="CAP_C_sf"/>
</dbReference>
<organism evidence="2 3">
    <name type="scientific">Acanthamoeba castellanii (strain ATCC 30010 / Neff)</name>
    <dbReference type="NCBI Taxonomy" id="1257118"/>
    <lineage>
        <taxon>Eukaryota</taxon>
        <taxon>Amoebozoa</taxon>
        <taxon>Discosea</taxon>
        <taxon>Longamoebia</taxon>
        <taxon>Centramoebida</taxon>
        <taxon>Acanthamoebidae</taxon>
        <taxon>Acanthamoeba</taxon>
    </lineage>
</organism>
<dbReference type="VEuPathDB" id="AmoebaDB:ACA1_116750"/>
<evidence type="ECO:0000259" key="1">
    <source>
        <dbReference type="Pfam" id="PF08603"/>
    </source>
</evidence>